<gene>
    <name evidence="3" type="ORF">CVLEPA_LOCUS6632</name>
    <name evidence="4" type="ORF">CVLEPA_LOCUS6637</name>
</gene>
<dbReference type="InterPro" id="IPR007015">
    <property type="entry name" value="DNA_pol_V/MYBBP1A"/>
</dbReference>
<proteinExistence type="predicted"/>
<reference evidence="4 5" key="1">
    <citation type="submission" date="2024-02" db="EMBL/GenBank/DDBJ databases">
        <authorList>
            <person name="Daric V."/>
            <person name="Darras S."/>
        </authorList>
    </citation>
    <scope>NUCLEOTIDE SEQUENCE [LARGE SCALE GENOMIC DNA]</scope>
</reference>
<organism evidence="4 5">
    <name type="scientific">Clavelina lepadiformis</name>
    <name type="common">Light-bulb sea squirt</name>
    <name type="synonym">Ascidia lepadiformis</name>
    <dbReference type="NCBI Taxonomy" id="159417"/>
    <lineage>
        <taxon>Eukaryota</taxon>
        <taxon>Metazoa</taxon>
        <taxon>Chordata</taxon>
        <taxon>Tunicata</taxon>
        <taxon>Ascidiacea</taxon>
        <taxon>Aplousobranchia</taxon>
        <taxon>Clavelinidae</taxon>
        <taxon>Clavelina</taxon>
    </lineage>
</organism>
<evidence type="ECO:0000313" key="3">
    <source>
        <dbReference type="EMBL" id="CAK8677230.1"/>
    </source>
</evidence>
<evidence type="ECO:0000313" key="4">
    <source>
        <dbReference type="EMBL" id="CAK8677237.1"/>
    </source>
</evidence>
<name>A0ABP0FFW7_CLALP</name>
<accession>A0ABP0FFW7</accession>
<evidence type="ECO:0000256" key="2">
    <source>
        <dbReference type="ARBA" id="ARBA00023242"/>
    </source>
</evidence>
<dbReference type="PANTHER" id="PTHR13213:SF2">
    <property type="entry name" value="MYB-BINDING PROTEIN 1A"/>
    <property type="match status" value="1"/>
</dbReference>
<dbReference type="PANTHER" id="PTHR13213">
    <property type="entry name" value="MYB-BINDING PROTEIN 1A FAMILY MEMBER"/>
    <property type="match status" value="1"/>
</dbReference>
<comment type="subcellular location">
    <subcellularLocation>
        <location evidence="1">Nucleus</location>
    </subcellularLocation>
</comment>
<keyword evidence="5" id="KW-1185">Reference proteome</keyword>
<comment type="caution">
    <text evidence="4">The sequence shown here is derived from an EMBL/GenBank/DDBJ whole genome shotgun (WGS) entry which is preliminary data.</text>
</comment>
<sequence>MTATPKGTFLIADSERVAIILNDVCVVQKSKKAEEVATKRQLTHFQLRCLDLVETFIARQHSSNPLVLDLVLPLLDVVHVASRDPNKETLAEKASVLLRYVPLFDHE</sequence>
<evidence type="ECO:0000313" key="5">
    <source>
        <dbReference type="Proteomes" id="UP001642483"/>
    </source>
</evidence>
<dbReference type="Proteomes" id="UP001642483">
    <property type="component" value="Unassembled WGS sequence"/>
</dbReference>
<keyword evidence="2" id="KW-0539">Nucleus</keyword>
<dbReference type="EMBL" id="CAWYQH010000046">
    <property type="protein sequence ID" value="CAK8677230.1"/>
    <property type="molecule type" value="Genomic_DNA"/>
</dbReference>
<evidence type="ECO:0000256" key="1">
    <source>
        <dbReference type="ARBA" id="ARBA00004123"/>
    </source>
</evidence>
<protein>
    <submittedName>
        <fullName evidence="4">Uncharacterized protein</fullName>
    </submittedName>
</protein>
<dbReference type="EMBL" id="CAWYQH010000046">
    <property type="protein sequence ID" value="CAK8677237.1"/>
    <property type="molecule type" value="Genomic_DNA"/>
</dbReference>